<feature type="region of interest" description="Disordered" evidence="1">
    <location>
        <begin position="269"/>
        <end position="302"/>
    </location>
</feature>
<dbReference type="EMBL" id="CAJNNW010004909">
    <property type="protein sequence ID" value="CAE8646906.1"/>
    <property type="molecule type" value="Genomic_DNA"/>
</dbReference>
<feature type="compositionally biased region" description="Polar residues" evidence="1">
    <location>
        <begin position="144"/>
        <end position="158"/>
    </location>
</feature>
<proteinExistence type="predicted"/>
<comment type="caution">
    <text evidence="2">The sequence shown here is derived from an EMBL/GenBank/DDBJ whole genome shotgun (WGS) entry which is preliminary data.</text>
</comment>
<accession>A0A813I9P6</accession>
<reference evidence="2" key="1">
    <citation type="submission" date="2021-02" db="EMBL/GenBank/DDBJ databases">
        <authorList>
            <person name="Dougan E. K."/>
            <person name="Rhodes N."/>
            <person name="Thang M."/>
            <person name="Chan C."/>
        </authorList>
    </citation>
    <scope>NUCLEOTIDE SEQUENCE</scope>
</reference>
<evidence type="ECO:0000256" key="1">
    <source>
        <dbReference type="SAM" id="MobiDB-lite"/>
    </source>
</evidence>
<feature type="compositionally biased region" description="Polar residues" evidence="1">
    <location>
        <begin position="415"/>
        <end position="435"/>
    </location>
</feature>
<evidence type="ECO:0000313" key="2">
    <source>
        <dbReference type="EMBL" id="CAE8646906.1"/>
    </source>
</evidence>
<dbReference type="Proteomes" id="UP000626109">
    <property type="component" value="Unassembled WGS sequence"/>
</dbReference>
<sequence>MVESSLQDWLRNLDGGGGLDKYARPLAQVFGSPGDVKVAYVPRDAQGRVGFNVQFFEDFGIQDLRHQKVFRRWFEGFFAASGGSVMNARGRLPQREHADPRFRQPLKEMAQSGWEPWRSRANELDANAADEGEGGSMGWDSGVESDSTAQSWSGNLWATRSGWGGRPSDWKGQGGMSAAEVKSSWAPHWTGSTRWWDSSRDSASKRSSVRWISKDGWQPFASSRAVVVPAAGFSSASDASDAPTEIEVATLRLSAQGLRAAGVLEAGGAAGGAAGSRVPHSAASGRGRSQELRSKELSLPSQEAAGPLDPWLRGLDSSGALCRYRTPLQDFFDSPEQLFLAYTTPIGSGSKLRFDHSFFVEADITDEAHQCVFENWFSQKLQHQEAFREKVVSEVGKGAAGAARAAVGSHRPISASATDGKNSKQVARQSQPNAS</sequence>
<feature type="region of interest" description="Disordered" evidence="1">
    <location>
        <begin position="128"/>
        <end position="184"/>
    </location>
</feature>
<protein>
    <submittedName>
        <fullName evidence="2">Uncharacterized protein</fullName>
    </submittedName>
</protein>
<gene>
    <name evidence="2" type="ORF">PGLA2088_LOCUS5224</name>
</gene>
<feature type="region of interest" description="Disordered" evidence="1">
    <location>
        <begin position="403"/>
        <end position="435"/>
    </location>
</feature>
<dbReference type="AlphaFoldDB" id="A0A813I9P6"/>
<organism evidence="2 3">
    <name type="scientific">Polarella glacialis</name>
    <name type="common">Dinoflagellate</name>
    <dbReference type="NCBI Taxonomy" id="89957"/>
    <lineage>
        <taxon>Eukaryota</taxon>
        <taxon>Sar</taxon>
        <taxon>Alveolata</taxon>
        <taxon>Dinophyceae</taxon>
        <taxon>Suessiales</taxon>
        <taxon>Suessiaceae</taxon>
        <taxon>Polarella</taxon>
    </lineage>
</organism>
<evidence type="ECO:0000313" key="3">
    <source>
        <dbReference type="Proteomes" id="UP000626109"/>
    </source>
</evidence>
<name>A0A813I9P6_POLGL</name>